<evidence type="ECO:0000259" key="1">
    <source>
        <dbReference type="Pfam" id="PF03819"/>
    </source>
</evidence>
<dbReference type="InterPro" id="IPR004518">
    <property type="entry name" value="MazG-like_dom"/>
</dbReference>
<name>A0ABT6EXU1_9SYNE</name>
<feature type="domain" description="NTP pyrophosphohydrolase MazG-like" evidence="1">
    <location>
        <begin position="183"/>
        <end position="220"/>
    </location>
</feature>
<dbReference type="InterPro" id="IPR048015">
    <property type="entry name" value="NTP-PPase_MazG-like_N"/>
</dbReference>
<evidence type="ECO:0000313" key="2">
    <source>
        <dbReference type="EMBL" id="MDG2990368.1"/>
    </source>
</evidence>
<dbReference type="EC" id="3.6.1.9" evidence="2"/>
<keyword evidence="3" id="KW-1185">Reference proteome</keyword>
<sequence>MYLAPTPSPILHALQELIDVVAHLRDPAQGCPWDLAQTPESLTPYVIEEAYEVVDAIRQNDVEAIAEELGDLLLQVVLQSQIAQEAQQFTLGDVATGITNKLIRRHPHVFADGEADTPEAVRQQWDAIKAEEQGETNSTLLSKKLGRYARTLPPLMAGLKIGEKASASGLDWPNISGAWEKFYEELAEFQEALLKGDVNQQQSELGDLLFAVINLARWCHLHPVTALQDSYGRFIRRLEVIEGAIAQPLEQYSLEELDNFWQQAKAQLRQTDPNA</sequence>
<dbReference type="Gene3D" id="1.10.287.1080">
    <property type="entry name" value="MazG-like"/>
    <property type="match status" value="2"/>
</dbReference>
<dbReference type="SUPFAM" id="SSF101386">
    <property type="entry name" value="all-alpha NTP pyrophosphatases"/>
    <property type="match status" value="2"/>
</dbReference>
<gene>
    <name evidence="2" type="primary">mazG</name>
    <name evidence="2" type="ORF">L3556_05390</name>
</gene>
<dbReference type="Proteomes" id="UP001154265">
    <property type="component" value="Unassembled WGS sequence"/>
</dbReference>
<feature type="domain" description="NTP pyrophosphohydrolase MazG-like" evidence="1">
    <location>
        <begin position="37"/>
        <end position="110"/>
    </location>
</feature>
<reference evidence="2" key="2">
    <citation type="submission" date="2022-01" db="EMBL/GenBank/DDBJ databases">
        <authorList>
            <person name="Zivanovic Y."/>
            <person name="Moreira D."/>
            <person name="Lopez-Garcia P."/>
        </authorList>
    </citation>
    <scope>NUCLEOTIDE SEQUENCE</scope>
    <source>
        <strain evidence="2">G9</strain>
    </source>
</reference>
<dbReference type="EMBL" id="JAKKUT010000002">
    <property type="protein sequence ID" value="MDG2990368.1"/>
    <property type="molecule type" value="Genomic_DNA"/>
</dbReference>
<dbReference type="Pfam" id="PF03819">
    <property type="entry name" value="MazG"/>
    <property type="match status" value="2"/>
</dbReference>
<organism evidence="2 3">
    <name type="scientific">Candidatus Synechococcus calcipolaris G9</name>
    <dbReference type="NCBI Taxonomy" id="1497997"/>
    <lineage>
        <taxon>Bacteria</taxon>
        <taxon>Bacillati</taxon>
        <taxon>Cyanobacteriota</taxon>
        <taxon>Cyanophyceae</taxon>
        <taxon>Synechococcales</taxon>
        <taxon>Synechococcaceae</taxon>
        <taxon>Synechococcus</taxon>
    </lineage>
</organism>
<dbReference type="PANTHER" id="PTHR30522:SF0">
    <property type="entry name" value="NUCLEOSIDE TRIPHOSPHATE PYROPHOSPHOHYDROLASE"/>
    <property type="match status" value="1"/>
</dbReference>
<evidence type="ECO:0000313" key="3">
    <source>
        <dbReference type="Proteomes" id="UP001154265"/>
    </source>
</evidence>
<proteinExistence type="predicted"/>
<accession>A0ABT6EXU1</accession>
<dbReference type="CDD" id="cd11529">
    <property type="entry name" value="NTP-PPase_MazG_Cterm"/>
    <property type="match status" value="1"/>
</dbReference>
<dbReference type="InterPro" id="IPR011551">
    <property type="entry name" value="NTP_PyrPHydrolase_MazG"/>
</dbReference>
<dbReference type="GO" id="GO:0047429">
    <property type="term" value="F:nucleoside triphosphate diphosphatase activity"/>
    <property type="evidence" value="ECO:0007669"/>
    <property type="project" value="UniProtKB-EC"/>
</dbReference>
<dbReference type="NCBIfam" id="TIGR00444">
    <property type="entry name" value="mazG"/>
    <property type="match status" value="1"/>
</dbReference>
<protein>
    <submittedName>
        <fullName evidence="2">Nucleoside triphosphate pyrophosphohydrolase</fullName>
        <ecNumber evidence="2">3.6.1.9</ecNumber>
    </submittedName>
</protein>
<reference evidence="2" key="1">
    <citation type="journal article" date="2022" name="Genome Biol. Evol.">
        <title>A New Gene Family Diagnostic for Intracellular Biomineralization of Amorphous Ca Carbonates by Cyanobacteria.</title>
        <authorList>
            <person name="Benzerara K."/>
            <person name="Duprat E."/>
            <person name="Bitard-Feildel T."/>
            <person name="Caumes G."/>
            <person name="Cassier-Chauvat C."/>
            <person name="Chauvat F."/>
            <person name="Dezi M."/>
            <person name="Diop S.I."/>
            <person name="Gaschignard G."/>
            <person name="Gorgen S."/>
            <person name="Gugger M."/>
            <person name="Lopez-Garcia P."/>
            <person name="Millet M."/>
            <person name="Skouri-Panet F."/>
            <person name="Moreira D."/>
            <person name="Callebaut I."/>
        </authorList>
    </citation>
    <scope>NUCLEOTIDE SEQUENCE</scope>
    <source>
        <strain evidence="2">G9</strain>
    </source>
</reference>
<keyword evidence="2" id="KW-0378">Hydrolase</keyword>
<dbReference type="InterPro" id="IPR048011">
    <property type="entry name" value="NTP-PPase_MazG-like_C"/>
</dbReference>
<comment type="caution">
    <text evidence="2">The sequence shown here is derived from an EMBL/GenBank/DDBJ whole genome shotgun (WGS) entry which is preliminary data.</text>
</comment>
<dbReference type="NCBIfam" id="NF007113">
    <property type="entry name" value="PRK09562.1"/>
    <property type="match status" value="1"/>
</dbReference>
<dbReference type="PANTHER" id="PTHR30522">
    <property type="entry name" value="NUCLEOSIDE TRIPHOSPHATE PYROPHOSPHOHYDROLASE"/>
    <property type="match status" value="1"/>
</dbReference>
<dbReference type="CDD" id="cd11528">
    <property type="entry name" value="NTP-PPase_MazG_Nterm"/>
    <property type="match status" value="1"/>
</dbReference>